<sequence>MSDEDAKHLVVLFLEEHWAAWESHCEQRGEDAEGVFVQLGGEPE</sequence>
<evidence type="ECO:0000313" key="2">
    <source>
        <dbReference type="Proteomes" id="UP000326781"/>
    </source>
</evidence>
<protein>
    <submittedName>
        <fullName evidence="1">Uncharacterized protein</fullName>
    </submittedName>
</protein>
<accession>A0A5P8D566</accession>
<dbReference type="EMBL" id="MN270891">
    <property type="protein sequence ID" value="QFP93791.1"/>
    <property type="molecule type" value="Genomic_DNA"/>
</dbReference>
<reference evidence="1 2" key="1">
    <citation type="submission" date="2019-08" db="EMBL/GenBank/DDBJ databases">
        <title>Six bacteriophages against potato bacterial diseases.</title>
        <authorList>
            <person name="Zhang X."/>
            <person name="Kering K."/>
        </authorList>
    </citation>
    <scope>NUCLEOTIDE SEQUENCE [LARGE SCALE GENOMIC DNA]</scope>
</reference>
<keyword evidence="2" id="KW-1185">Reference proteome</keyword>
<organism evidence="1 2">
    <name type="scientific">Pectobacterium phage Wc4</name>
    <dbReference type="NCBI Taxonomy" id="2652428"/>
    <lineage>
        <taxon>Viruses</taxon>
        <taxon>Duplodnaviria</taxon>
        <taxon>Heunggongvirae</taxon>
        <taxon>Uroviricota</taxon>
        <taxon>Caudoviricetes</taxon>
        <taxon>Andersonviridae</taxon>
        <taxon>Andersonviridae incertae sedis</taxon>
        <taxon>Arnovirus</taxon>
        <taxon>Arnovirus Wc4</taxon>
    </lineage>
</organism>
<proteinExistence type="predicted"/>
<name>A0A5P8D566_9CAUD</name>
<evidence type="ECO:0000313" key="1">
    <source>
        <dbReference type="EMBL" id="QFP93791.1"/>
    </source>
</evidence>
<dbReference type="Proteomes" id="UP000326781">
    <property type="component" value="Segment"/>
</dbReference>